<dbReference type="AlphaFoldDB" id="A0AAV4MT78"/>
<dbReference type="EMBL" id="BPLR01002605">
    <property type="protein sequence ID" value="GIX75625.1"/>
    <property type="molecule type" value="Genomic_DNA"/>
</dbReference>
<dbReference type="Proteomes" id="UP001054945">
    <property type="component" value="Unassembled WGS sequence"/>
</dbReference>
<reference evidence="1 2" key="1">
    <citation type="submission" date="2021-06" db="EMBL/GenBank/DDBJ databases">
        <title>Caerostris extrusa draft genome.</title>
        <authorList>
            <person name="Kono N."/>
            <person name="Arakawa K."/>
        </authorList>
    </citation>
    <scope>NUCLEOTIDE SEQUENCE [LARGE SCALE GENOMIC DNA]</scope>
</reference>
<comment type="caution">
    <text evidence="1">The sequence shown here is derived from an EMBL/GenBank/DDBJ whole genome shotgun (WGS) entry which is preliminary data.</text>
</comment>
<accession>A0AAV4MT78</accession>
<organism evidence="1 2">
    <name type="scientific">Caerostris extrusa</name>
    <name type="common">Bark spider</name>
    <name type="synonym">Caerostris bankana</name>
    <dbReference type="NCBI Taxonomy" id="172846"/>
    <lineage>
        <taxon>Eukaryota</taxon>
        <taxon>Metazoa</taxon>
        <taxon>Ecdysozoa</taxon>
        <taxon>Arthropoda</taxon>
        <taxon>Chelicerata</taxon>
        <taxon>Arachnida</taxon>
        <taxon>Araneae</taxon>
        <taxon>Araneomorphae</taxon>
        <taxon>Entelegynae</taxon>
        <taxon>Araneoidea</taxon>
        <taxon>Araneidae</taxon>
        <taxon>Caerostris</taxon>
    </lineage>
</organism>
<sequence>MFQEMSNIFGFIAPFFPTRRSRCTCICPKREIYNFHPYHKRKNRFKSDTEREDPQQLTPYISRSSRIKLSPVSLLAVYSRNDTMHMQVISGQSQQSSRANASVASALPLLNVFFNKKSSGYMFAVLENASRHSEPLMESEP</sequence>
<evidence type="ECO:0000313" key="2">
    <source>
        <dbReference type="Proteomes" id="UP001054945"/>
    </source>
</evidence>
<protein>
    <submittedName>
        <fullName evidence="1">Uncharacterized protein</fullName>
    </submittedName>
</protein>
<evidence type="ECO:0000313" key="1">
    <source>
        <dbReference type="EMBL" id="GIX75625.1"/>
    </source>
</evidence>
<keyword evidence="2" id="KW-1185">Reference proteome</keyword>
<proteinExistence type="predicted"/>
<name>A0AAV4MT78_CAEEX</name>
<gene>
    <name evidence="1" type="ORF">CEXT_213871</name>
</gene>